<gene>
    <name evidence="3" type="ORF">CEURO_LOCUS5781</name>
</gene>
<keyword evidence="2" id="KW-0175">Coiled coil</keyword>
<sequence length="199" mass="22977">MGDGLNIFEVNKLIFWSNDLIQVFKNGEDVNTLEQLSEHSHFLQSQCNADFNDAQRSIEAYEKKLVACKQKTVEAISEASSDVEVEPLQKELEEELQRKSTLIEELRALSEEINDLECQRGSIEDRRKCLKQLERDFSRAEMKLSLLASVTNIVPSLDDQSKISGYIVKRDKLLDNFDFDPKKMSEFEICNHIWKIISS</sequence>
<dbReference type="InterPro" id="IPR044951">
    <property type="entry name" value="SPC24-like"/>
</dbReference>
<keyword evidence="1" id="KW-0498">Mitosis</keyword>
<dbReference type="GO" id="GO:0051983">
    <property type="term" value="P:regulation of chromosome segregation"/>
    <property type="evidence" value="ECO:0007669"/>
    <property type="project" value="InterPro"/>
</dbReference>
<keyword evidence="1" id="KW-0995">Kinetochore</keyword>
<proteinExistence type="inferred from homology"/>
<reference evidence="3" key="1">
    <citation type="submission" date="2022-07" db="EMBL/GenBank/DDBJ databases">
        <authorList>
            <person name="Macas J."/>
            <person name="Novak P."/>
            <person name="Neumann P."/>
        </authorList>
    </citation>
    <scope>NUCLEOTIDE SEQUENCE</scope>
</reference>
<comment type="caution">
    <text evidence="3">The sequence shown here is derived from an EMBL/GenBank/DDBJ whole genome shotgun (WGS) entry which is preliminary data.</text>
</comment>
<dbReference type="Gene3D" id="3.30.160.570">
    <property type="entry name" value="Ncd80 complex, Spc24 subunit"/>
    <property type="match status" value="1"/>
</dbReference>
<protein>
    <recommendedName>
        <fullName evidence="1">Kinetochore protein Spc24</fullName>
    </recommendedName>
</protein>
<dbReference type="InterPro" id="IPR013252">
    <property type="entry name" value="Ndc80_Spc24"/>
</dbReference>
<dbReference type="OrthoDB" id="1906227at2759"/>
<evidence type="ECO:0000256" key="1">
    <source>
        <dbReference type="RuleBase" id="RU368011"/>
    </source>
</evidence>
<dbReference type="Proteomes" id="UP001152484">
    <property type="component" value="Unassembled WGS sequence"/>
</dbReference>
<evidence type="ECO:0000313" key="4">
    <source>
        <dbReference type="Proteomes" id="UP001152484"/>
    </source>
</evidence>
<evidence type="ECO:0000313" key="3">
    <source>
        <dbReference type="EMBL" id="CAH9076299.1"/>
    </source>
</evidence>
<comment type="function">
    <text evidence="1">Acts as a component of the essential kinetochore-associated NDC80 complex, which is required for chromosome segregation and spindle checkpoint activity.</text>
</comment>
<dbReference type="EMBL" id="CAMAPE010000010">
    <property type="protein sequence ID" value="CAH9076299.1"/>
    <property type="molecule type" value="Genomic_DNA"/>
</dbReference>
<keyword evidence="1" id="KW-0158">Chromosome</keyword>
<keyword evidence="1" id="KW-0137">Centromere</keyword>
<dbReference type="Pfam" id="PF08286">
    <property type="entry name" value="Spc24"/>
    <property type="match status" value="1"/>
</dbReference>
<dbReference type="PANTHER" id="PTHR35730:SF2">
    <property type="entry name" value="KINETOCHORE PROTEIN SPC24 HOMOLOG-RELATED"/>
    <property type="match status" value="1"/>
</dbReference>
<comment type="similarity">
    <text evidence="1">Belongs to the SPC24 family.</text>
</comment>
<dbReference type="GO" id="GO:0000776">
    <property type="term" value="C:kinetochore"/>
    <property type="evidence" value="ECO:0007669"/>
    <property type="project" value="UniProtKB-KW"/>
</dbReference>
<keyword evidence="1" id="KW-0131">Cell cycle</keyword>
<dbReference type="GO" id="GO:0051301">
    <property type="term" value="P:cell division"/>
    <property type="evidence" value="ECO:0007669"/>
    <property type="project" value="UniProtKB-UniRule"/>
</dbReference>
<evidence type="ECO:0000256" key="2">
    <source>
        <dbReference type="SAM" id="Coils"/>
    </source>
</evidence>
<keyword evidence="4" id="KW-1185">Reference proteome</keyword>
<comment type="subunit">
    <text evidence="1">Component of the NDC80 complex.</text>
</comment>
<name>A0A9P0YUZ2_CUSEU</name>
<keyword evidence="1" id="KW-0132">Cell division</keyword>
<dbReference type="AlphaFoldDB" id="A0A9P0YUZ2"/>
<accession>A0A9P0YUZ2</accession>
<dbReference type="GO" id="GO:0005634">
    <property type="term" value="C:nucleus"/>
    <property type="evidence" value="ECO:0007669"/>
    <property type="project" value="UniProtKB-SubCell"/>
</dbReference>
<organism evidence="3 4">
    <name type="scientific">Cuscuta europaea</name>
    <name type="common">European dodder</name>
    <dbReference type="NCBI Taxonomy" id="41803"/>
    <lineage>
        <taxon>Eukaryota</taxon>
        <taxon>Viridiplantae</taxon>
        <taxon>Streptophyta</taxon>
        <taxon>Embryophyta</taxon>
        <taxon>Tracheophyta</taxon>
        <taxon>Spermatophyta</taxon>
        <taxon>Magnoliopsida</taxon>
        <taxon>eudicotyledons</taxon>
        <taxon>Gunneridae</taxon>
        <taxon>Pentapetalae</taxon>
        <taxon>asterids</taxon>
        <taxon>lamiids</taxon>
        <taxon>Solanales</taxon>
        <taxon>Convolvulaceae</taxon>
        <taxon>Cuscuteae</taxon>
        <taxon>Cuscuta</taxon>
        <taxon>Cuscuta subgen. Cuscuta</taxon>
    </lineage>
</organism>
<keyword evidence="1" id="KW-0539">Nucleus</keyword>
<dbReference type="PANTHER" id="PTHR35730">
    <property type="entry name" value="KINETOCHORE PROTEIN SPC24 HOMOLOG-RELATED"/>
    <property type="match status" value="1"/>
</dbReference>
<feature type="coiled-coil region" evidence="2">
    <location>
        <begin position="51"/>
        <end position="133"/>
    </location>
</feature>
<comment type="subcellular location">
    <subcellularLocation>
        <location evidence="1">Nucleus</location>
    </subcellularLocation>
    <subcellularLocation>
        <location evidence="1">Chromosome</location>
        <location evidence="1">Centromere</location>
        <location evidence="1">Kinetochore</location>
    </subcellularLocation>
</comment>